<evidence type="ECO:0000313" key="1">
    <source>
        <dbReference type="EMBL" id="GAA2726154.1"/>
    </source>
</evidence>
<gene>
    <name evidence="1" type="ORF">GCM10010315_59750</name>
</gene>
<evidence type="ECO:0000313" key="2">
    <source>
        <dbReference type="Proteomes" id="UP001500886"/>
    </source>
</evidence>
<name>A0ABN3U8C1_9ACTN</name>
<keyword evidence="2" id="KW-1185">Reference proteome</keyword>
<accession>A0ABN3U8C1</accession>
<dbReference type="Proteomes" id="UP001500886">
    <property type="component" value="Unassembled WGS sequence"/>
</dbReference>
<reference evidence="1 2" key="1">
    <citation type="journal article" date="2019" name="Int. J. Syst. Evol. Microbiol.">
        <title>The Global Catalogue of Microorganisms (GCM) 10K type strain sequencing project: providing services to taxonomists for standard genome sequencing and annotation.</title>
        <authorList>
            <consortium name="The Broad Institute Genomics Platform"/>
            <consortium name="The Broad Institute Genome Sequencing Center for Infectious Disease"/>
            <person name="Wu L."/>
            <person name="Ma J."/>
        </authorList>
    </citation>
    <scope>NUCLEOTIDE SEQUENCE [LARGE SCALE GENOMIC DNA]</scope>
    <source>
        <strain evidence="1 2">JCM 4542</strain>
    </source>
</reference>
<dbReference type="EMBL" id="BAAASL010000035">
    <property type="protein sequence ID" value="GAA2726154.1"/>
    <property type="molecule type" value="Genomic_DNA"/>
</dbReference>
<protein>
    <submittedName>
        <fullName evidence="1">Uncharacterized protein</fullName>
    </submittedName>
</protein>
<organism evidence="1 2">
    <name type="scientific">Streptomyces luteosporeus</name>
    <dbReference type="NCBI Taxonomy" id="173856"/>
    <lineage>
        <taxon>Bacteria</taxon>
        <taxon>Bacillati</taxon>
        <taxon>Actinomycetota</taxon>
        <taxon>Actinomycetes</taxon>
        <taxon>Kitasatosporales</taxon>
        <taxon>Streptomycetaceae</taxon>
        <taxon>Streptomyces</taxon>
    </lineage>
</organism>
<sequence length="300" mass="31857">MALTDNGRTRLTARRRLRRETPSTVAVLAGEREFAAMRAYDTFTFDDHAGYLRHVEGLLRSLAAGGTYTTVALFDPDQYAQYCADLHLDPDSPDSRTRYTAHVAAAGTTLPYDGRPLAGLLPDLLDAAGHRAHWERATALLSRDGDCTSCGEDIGRAAFTRASHLLHRLVETAGPGHHHLVCSVSPGPGDPTTPGERGPLVAALHTRHDGHGTPHLGDAAALVFCTVLGAGIATDGAGGVVLRTTAPGRPETVRAWSLTGTGLRPLSEAEVFAAYCTDARTGEPVPPEHGVEYKEGFPVD</sequence>
<comment type="caution">
    <text evidence="1">The sequence shown here is derived from an EMBL/GenBank/DDBJ whole genome shotgun (WGS) entry which is preliminary data.</text>
</comment>
<dbReference type="RefSeq" id="WP_344439995.1">
    <property type="nucleotide sequence ID" value="NZ_BAAASL010000035.1"/>
</dbReference>
<proteinExistence type="predicted"/>